<gene>
    <name evidence="1" type="ORF">AVCANL283_05015</name>
</gene>
<organism evidence="1 2">
    <name type="scientific">Campylobacter canadensis</name>
    <dbReference type="NCBI Taxonomy" id="449520"/>
    <lineage>
        <taxon>Bacteria</taxon>
        <taxon>Pseudomonadati</taxon>
        <taxon>Campylobacterota</taxon>
        <taxon>Epsilonproteobacteria</taxon>
        <taxon>Campylobacterales</taxon>
        <taxon>Campylobacteraceae</taxon>
        <taxon>Campylobacter</taxon>
    </lineage>
</organism>
<keyword evidence="2" id="KW-1185">Reference proteome</keyword>
<reference evidence="1 2" key="1">
    <citation type="submission" date="2020-07" db="EMBL/GenBank/DDBJ databases">
        <title>Transfer of Campylobacter canadensis to the novel genus Avispirillum gen. nov., that also includes two novel species recovered from migratory waterfowl: Avispirillum anseris sp. nov. and Avispirillum brantae sp. nov.</title>
        <authorList>
            <person name="Miller W.G."/>
            <person name="Chapman M.H."/>
            <person name="Yee E."/>
            <person name="Inglis G.D."/>
        </authorList>
    </citation>
    <scope>NUCLEOTIDE SEQUENCE [LARGE SCALE GENOMIC DNA]</scope>
    <source>
        <strain evidence="1 2">L283</strain>
    </source>
</reference>
<evidence type="ECO:0000313" key="1">
    <source>
        <dbReference type="EMBL" id="MBZ7987460.1"/>
    </source>
</evidence>
<protein>
    <submittedName>
        <fullName evidence="1">Uncharacterized protein</fullName>
    </submittedName>
</protein>
<accession>A0ABS7WRT0</accession>
<name>A0ABS7WRT0_9BACT</name>
<proteinExistence type="predicted"/>
<dbReference type="EMBL" id="JACGBB010000008">
    <property type="protein sequence ID" value="MBZ7987460.1"/>
    <property type="molecule type" value="Genomic_DNA"/>
</dbReference>
<dbReference type="RefSeq" id="WP_224325351.1">
    <property type="nucleotide sequence ID" value="NZ_JACGBB010000008.1"/>
</dbReference>
<evidence type="ECO:0000313" key="2">
    <source>
        <dbReference type="Proteomes" id="UP000786183"/>
    </source>
</evidence>
<dbReference type="Proteomes" id="UP000786183">
    <property type="component" value="Unassembled WGS sequence"/>
</dbReference>
<comment type="caution">
    <text evidence="1">The sequence shown here is derived from an EMBL/GenBank/DDBJ whole genome shotgun (WGS) entry which is preliminary data.</text>
</comment>
<sequence>MSKKLINTNRFHTSIGKANSYYRNKNRTKSTRAAKVYFLNSINIRLRYMVDRDKLI</sequence>